<organism evidence="2 3">
    <name type="scientific">Cyanidioschyzon merolae (strain NIES-3377 / 10D)</name>
    <name type="common">Unicellular red alga</name>
    <dbReference type="NCBI Taxonomy" id="280699"/>
    <lineage>
        <taxon>Eukaryota</taxon>
        <taxon>Rhodophyta</taxon>
        <taxon>Bangiophyceae</taxon>
        <taxon>Cyanidiales</taxon>
        <taxon>Cyanidiaceae</taxon>
        <taxon>Cyanidioschyzon</taxon>
    </lineage>
</organism>
<dbReference type="Gramene" id="CMR276CT">
    <property type="protein sequence ID" value="CMR276CT"/>
    <property type="gene ID" value="CMR276C"/>
</dbReference>
<dbReference type="AlphaFoldDB" id="M1UWC7"/>
<gene>
    <name evidence="2" type="ORF">CYME_CMR276C</name>
</gene>
<evidence type="ECO:0000313" key="3">
    <source>
        <dbReference type="Proteomes" id="UP000007014"/>
    </source>
</evidence>
<feature type="region of interest" description="Disordered" evidence="1">
    <location>
        <begin position="1"/>
        <end position="64"/>
    </location>
</feature>
<feature type="compositionally biased region" description="Basic and acidic residues" evidence="1">
    <location>
        <begin position="249"/>
        <end position="258"/>
    </location>
</feature>
<feature type="region of interest" description="Disordered" evidence="1">
    <location>
        <begin position="248"/>
        <end position="319"/>
    </location>
</feature>
<dbReference type="HOGENOM" id="CLU_656161_0_0_1"/>
<proteinExistence type="predicted"/>
<dbReference type="EMBL" id="AP006500">
    <property type="protein sequence ID" value="BAM82496.1"/>
    <property type="molecule type" value="Genomic_DNA"/>
</dbReference>
<reference evidence="2 3" key="1">
    <citation type="journal article" date="2004" name="Nature">
        <title>Genome sequence of the ultrasmall unicellular red alga Cyanidioschyzon merolae 10D.</title>
        <authorList>
            <person name="Matsuzaki M."/>
            <person name="Misumi O."/>
            <person name="Shin-i T."/>
            <person name="Maruyama S."/>
            <person name="Takahara M."/>
            <person name="Miyagishima S."/>
            <person name="Mori T."/>
            <person name="Nishida K."/>
            <person name="Yagisawa F."/>
            <person name="Nishida K."/>
            <person name="Yoshida Y."/>
            <person name="Nishimura Y."/>
            <person name="Nakao S."/>
            <person name="Kobayashi T."/>
            <person name="Momoyama Y."/>
            <person name="Higashiyama T."/>
            <person name="Minoda A."/>
            <person name="Sano M."/>
            <person name="Nomoto H."/>
            <person name="Oishi K."/>
            <person name="Hayashi H."/>
            <person name="Ohta F."/>
            <person name="Nishizaka S."/>
            <person name="Haga S."/>
            <person name="Miura S."/>
            <person name="Morishita T."/>
            <person name="Kabeya Y."/>
            <person name="Terasawa K."/>
            <person name="Suzuki Y."/>
            <person name="Ishii Y."/>
            <person name="Asakawa S."/>
            <person name="Takano H."/>
            <person name="Ohta N."/>
            <person name="Kuroiwa H."/>
            <person name="Tanaka K."/>
            <person name="Shimizu N."/>
            <person name="Sugano S."/>
            <person name="Sato N."/>
            <person name="Nozaki H."/>
            <person name="Ogasawara N."/>
            <person name="Kohara Y."/>
            <person name="Kuroiwa T."/>
        </authorList>
    </citation>
    <scope>NUCLEOTIDE SEQUENCE [LARGE SCALE GENOMIC DNA]</scope>
    <source>
        <strain evidence="2 3">10D</strain>
    </source>
</reference>
<feature type="compositionally biased region" description="Polar residues" evidence="1">
    <location>
        <begin position="259"/>
        <end position="268"/>
    </location>
</feature>
<dbReference type="KEGG" id="cme:CYME_CMR276C"/>
<sequence length="419" mass="45517">MITRSRSKRYQSEDGCPVSSQDTLELGSADRLTVEIQTPGRGQRERRGAHSRGDPTGTSSACVTPQQTIKVLGLESPGLPSAEFGLGVHSGPTCAGGVESVPLTARAARELRRLGFDVPSPLPSRTSKGTPHVRATKACHMDSELTPASLQKPIATAMPAVTLDTPDSARSLCAERSSENAGTSAACTGAASERITELERTLWQAAKRNDEQRSPLCTRYAGCPYDDIEKLEKPRIGASSVVVAMNAQESREATEETHSVQPARSVSSHDAFEDDAALARPAQENEPSRSEAREPDARHQRQGSPQQNKTKISAGRISVNGGACNSPNVSEFTRVCPPSVSPLKSGIADSTQRSRSKRVPKMNGLRQESAFACGKSPGTSITLVLHHQFRASAYAPWRLRWRRRFGRRRRYHGRWLIVY</sequence>
<feature type="compositionally biased region" description="Basic and acidic residues" evidence="1">
    <location>
        <begin position="42"/>
        <end position="53"/>
    </location>
</feature>
<protein>
    <submittedName>
        <fullName evidence="2">Uncharacterized protein</fullName>
    </submittedName>
</protein>
<feature type="region of interest" description="Disordered" evidence="1">
    <location>
        <begin position="340"/>
        <end position="362"/>
    </location>
</feature>
<feature type="compositionally biased region" description="Polar residues" evidence="1">
    <location>
        <begin position="302"/>
        <end position="311"/>
    </location>
</feature>
<feature type="compositionally biased region" description="Basic and acidic residues" evidence="1">
    <location>
        <begin position="286"/>
        <end position="299"/>
    </location>
</feature>
<accession>M1UWC7</accession>
<keyword evidence="3" id="KW-1185">Reference proteome</keyword>
<dbReference type="RefSeq" id="XP_005538532.1">
    <property type="nucleotide sequence ID" value="XM_005538475.1"/>
</dbReference>
<reference evidence="2 3" key="2">
    <citation type="journal article" date="2007" name="BMC Biol.">
        <title>A 100%-complete sequence reveals unusually simple genomic features in the hot-spring red alga Cyanidioschyzon merolae.</title>
        <authorList>
            <person name="Nozaki H."/>
            <person name="Takano H."/>
            <person name="Misumi O."/>
            <person name="Terasawa K."/>
            <person name="Matsuzaki M."/>
            <person name="Maruyama S."/>
            <person name="Nishida K."/>
            <person name="Yagisawa F."/>
            <person name="Yoshida Y."/>
            <person name="Fujiwara T."/>
            <person name="Takio S."/>
            <person name="Tamura K."/>
            <person name="Chung S.J."/>
            <person name="Nakamura S."/>
            <person name="Kuroiwa H."/>
            <person name="Tanaka K."/>
            <person name="Sato N."/>
            <person name="Kuroiwa T."/>
        </authorList>
    </citation>
    <scope>NUCLEOTIDE SEQUENCE [LARGE SCALE GENOMIC DNA]</scope>
    <source>
        <strain evidence="2 3">10D</strain>
    </source>
</reference>
<name>M1UWC7_CYAM1</name>
<evidence type="ECO:0000313" key="2">
    <source>
        <dbReference type="EMBL" id="BAM82496.1"/>
    </source>
</evidence>
<evidence type="ECO:0000256" key="1">
    <source>
        <dbReference type="SAM" id="MobiDB-lite"/>
    </source>
</evidence>
<dbReference type="GeneID" id="16996688"/>
<dbReference type="Proteomes" id="UP000007014">
    <property type="component" value="Chromosome 18"/>
</dbReference>